<keyword evidence="5 11" id="KW-0808">Transferase</keyword>
<evidence type="ECO:0000256" key="9">
    <source>
        <dbReference type="SAM" id="Phobius"/>
    </source>
</evidence>
<evidence type="ECO:0000313" key="12">
    <source>
        <dbReference type="Proteomes" id="UP000272690"/>
    </source>
</evidence>
<dbReference type="Proteomes" id="UP000272690">
    <property type="component" value="Chromosome"/>
</dbReference>
<evidence type="ECO:0000259" key="10">
    <source>
        <dbReference type="Pfam" id="PF02397"/>
    </source>
</evidence>
<feature type="transmembrane region" description="Helical" evidence="9">
    <location>
        <begin position="110"/>
        <end position="127"/>
    </location>
</feature>
<feature type="transmembrane region" description="Helical" evidence="9">
    <location>
        <begin position="44"/>
        <end position="64"/>
    </location>
</feature>
<proteinExistence type="inferred from homology"/>
<accession>A0A3S4Q5N9</accession>
<dbReference type="GeneID" id="49635857"/>
<dbReference type="Pfam" id="PF02397">
    <property type="entry name" value="Bac_transf"/>
    <property type="match status" value="1"/>
</dbReference>
<dbReference type="NCBIfam" id="TIGR03022">
    <property type="entry name" value="WbaP_sugtrans"/>
    <property type="match status" value="1"/>
</dbReference>
<evidence type="ECO:0000313" key="11">
    <source>
        <dbReference type="EMBL" id="VEF43391.1"/>
    </source>
</evidence>
<dbReference type="EMBL" id="LR134327">
    <property type="protein sequence ID" value="VEF43391.1"/>
    <property type="molecule type" value="Genomic_DNA"/>
</dbReference>
<name>A0A3S4Q5N9_AGGAP</name>
<evidence type="ECO:0000256" key="2">
    <source>
        <dbReference type="ARBA" id="ARBA00004236"/>
    </source>
</evidence>
<dbReference type="NCBIfam" id="TIGR03025">
    <property type="entry name" value="EPS_sugtrans"/>
    <property type="match status" value="1"/>
</dbReference>
<comment type="subcellular location">
    <subcellularLocation>
        <location evidence="2">Cell membrane</location>
    </subcellularLocation>
    <subcellularLocation>
        <location evidence="1">Membrane</location>
        <topology evidence="1">Multi-pass membrane protein</topology>
    </subcellularLocation>
</comment>
<dbReference type="AlphaFoldDB" id="A0A3S4Q5N9"/>
<evidence type="ECO:0000256" key="6">
    <source>
        <dbReference type="ARBA" id="ARBA00022692"/>
    </source>
</evidence>
<evidence type="ECO:0000256" key="3">
    <source>
        <dbReference type="ARBA" id="ARBA00006464"/>
    </source>
</evidence>
<keyword evidence="7 9" id="KW-1133">Transmembrane helix</keyword>
<organism evidence="11 12">
    <name type="scientific">Aggregatibacter aphrophilus ATCC 33389</name>
    <dbReference type="NCBI Taxonomy" id="985008"/>
    <lineage>
        <taxon>Bacteria</taxon>
        <taxon>Pseudomonadati</taxon>
        <taxon>Pseudomonadota</taxon>
        <taxon>Gammaproteobacteria</taxon>
        <taxon>Pasteurellales</taxon>
        <taxon>Pasteurellaceae</taxon>
        <taxon>Aggregatibacter</taxon>
    </lineage>
</organism>
<feature type="transmembrane region" description="Helical" evidence="9">
    <location>
        <begin position="275"/>
        <end position="295"/>
    </location>
</feature>
<dbReference type="GO" id="GO:0005886">
    <property type="term" value="C:plasma membrane"/>
    <property type="evidence" value="ECO:0007669"/>
    <property type="project" value="UniProtKB-SubCell"/>
</dbReference>
<evidence type="ECO:0000256" key="5">
    <source>
        <dbReference type="ARBA" id="ARBA00022679"/>
    </source>
</evidence>
<dbReference type="PANTHER" id="PTHR30576">
    <property type="entry name" value="COLANIC BIOSYNTHESIS UDP-GLUCOSE LIPID CARRIER TRANSFERASE"/>
    <property type="match status" value="1"/>
</dbReference>
<feature type="transmembrane region" description="Helical" evidence="9">
    <location>
        <begin position="9"/>
        <end position="32"/>
    </location>
</feature>
<evidence type="ECO:0000256" key="1">
    <source>
        <dbReference type="ARBA" id="ARBA00004141"/>
    </source>
</evidence>
<dbReference type="RefSeq" id="WP_005700329.1">
    <property type="nucleotide sequence ID" value="NZ_AEWB02000006.1"/>
</dbReference>
<keyword evidence="6 9" id="KW-0812">Transmembrane</keyword>
<dbReference type="Gene3D" id="3.40.50.720">
    <property type="entry name" value="NAD(P)-binding Rossmann-like Domain"/>
    <property type="match status" value="1"/>
</dbReference>
<gene>
    <name evidence="11" type="primary">wcaJ</name>
    <name evidence="11" type="ORF">NCTC5906_01448</name>
</gene>
<dbReference type="PANTHER" id="PTHR30576:SF4">
    <property type="entry name" value="UNDECAPRENYL-PHOSPHATE GALACTOSE PHOSPHOTRANSFERASE"/>
    <property type="match status" value="1"/>
</dbReference>
<evidence type="ECO:0000256" key="4">
    <source>
        <dbReference type="ARBA" id="ARBA00022475"/>
    </source>
</evidence>
<evidence type="ECO:0000256" key="8">
    <source>
        <dbReference type="ARBA" id="ARBA00023136"/>
    </source>
</evidence>
<feature type="transmembrane region" description="Helical" evidence="9">
    <location>
        <begin position="85"/>
        <end position="104"/>
    </location>
</feature>
<feature type="domain" description="Bacterial sugar transferase" evidence="10">
    <location>
        <begin position="273"/>
        <end position="464"/>
    </location>
</feature>
<evidence type="ECO:0000256" key="7">
    <source>
        <dbReference type="ARBA" id="ARBA00022989"/>
    </source>
</evidence>
<dbReference type="GO" id="GO:0016780">
    <property type="term" value="F:phosphotransferase activity, for other substituted phosphate groups"/>
    <property type="evidence" value="ECO:0007669"/>
    <property type="project" value="TreeGrafter"/>
</dbReference>
<keyword evidence="4" id="KW-1003">Cell membrane</keyword>
<sequence length="470" mass="55537">MNRQNQCKYILAITDFTFFILSFCIGLWISYLVQVDILFPEYEIIYNSLIHFCISVICIAWFWVKLRHYTYRKPFWYELREVLNTLVIFSIIELTIIVFSNIAFSRYRWVCIWGATLVLVPFGRILIKKFLIKTGWYLKNTIIIGSGKNAIDAYQALSSEKYLGLKVVCFIGKPVENNVLFSIPVIDEEQKDLWKKNININDQFIIALEDDEDIKRDNWLRHLACHHYRSVSVVPSLRGLPLYSTNMSFIFSYELMLLRINNNLAKRSSRILKRCVDIFVSFFLIILLLPLFLFICISIKLEDSGDIIYKHKRVGRNGKKFGCLKFRTMHINSDELLREYLEKSLLAKKEWKRDFKLKNDPRITNIGKFLRKTSLDELPQLFNVLIGQMSLVGPRPIVSQELKYYKEDVDYYLMAKPGMTGLWQVSGRNNVDYDTRVYFDAWYVKNWSLWNDFAILCRTPKVVLERNGAY</sequence>
<dbReference type="OrthoDB" id="9808602at2"/>
<dbReference type="GO" id="GO:0000271">
    <property type="term" value="P:polysaccharide biosynthetic process"/>
    <property type="evidence" value="ECO:0007669"/>
    <property type="project" value="InterPro"/>
</dbReference>
<dbReference type="InterPro" id="IPR003362">
    <property type="entry name" value="Bact_transf"/>
</dbReference>
<reference evidence="11 12" key="1">
    <citation type="submission" date="2018-12" db="EMBL/GenBank/DDBJ databases">
        <authorList>
            <consortium name="Pathogen Informatics"/>
        </authorList>
    </citation>
    <scope>NUCLEOTIDE SEQUENCE [LARGE SCALE GENOMIC DNA]</scope>
    <source>
        <strain evidence="11 12">NCTC5906</strain>
    </source>
</reference>
<dbReference type="InterPro" id="IPR017472">
    <property type="entry name" value="Undecaprenyl-P_galact_Ptfrase"/>
</dbReference>
<comment type="similarity">
    <text evidence="3">Belongs to the bacterial sugar transferase family.</text>
</comment>
<protein>
    <submittedName>
        <fullName evidence="11">Colanic biosynthesis UDP-glucose lipid carrier transferase</fullName>
    </submittedName>
</protein>
<keyword evidence="8 9" id="KW-0472">Membrane</keyword>
<dbReference type="InterPro" id="IPR017475">
    <property type="entry name" value="EPS_sugar_tfrase"/>
</dbReference>